<keyword evidence="1" id="KW-0802">TPR repeat</keyword>
<protein>
    <submittedName>
        <fullName evidence="4">Tetratricopeptide repeat protein</fullName>
    </submittedName>
</protein>
<dbReference type="SMART" id="SM00028">
    <property type="entry name" value="TPR"/>
    <property type="match status" value="3"/>
</dbReference>
<keyword evidence="2" id="KW-1133">Transmembrane helix</keyword>
<feature type="domain" description="Ancillary SecYEG translocon subunit/Cell division coordinator CpoB TPR" evidence="3">
    <location>
        <begin position="27"/>
        <end position="147"/>
    </location>
</feature>
<dbReference type="Pfam" id="PF13174">
    <property type="entry name" value="TPR_6"/>
    <property type="match status" value="1"/>
</dbReference>
<proteinExistence type="predicted"/>
<evidence type="ECO:0000259" key="3">
    <source>
        <dbReference type="Pfam" id="PF09976"/>
    </source>
</evidence>
<organism evidence="4 5">
    <name type="scientific">Pinibacter aurantiacus</name>
    <dbReference type="NCBI Taxonomy" id="2851599"/>
    <lineage>
        <taxon>Bacteria</taxon>
        <taxon>Pseudomonadati</taxon>
        <taxon>Bacteroidota</taxon>
        <taxon>Chitinophagia</taxon>
        <taxon>Chitinophagales</taxon>
        <taxon>Chitinophagaceae</taxon>
        <taxon>Pinibacter</taxon>
    </lineage>
</organism>
<feature type="transmembrane region" description="Helical" evidence="2">
    <location>
        <begin position="34"/>
        <end position="52"/>
    </location>
</feature>
<evidence type="ECO:0000313" key="4">
    <source>
        <dbReference type="EMBL" id="MBV4356086.1"/>
    </source>
</evidence>
<evidence type="ECO:0000313" key="5">
    <source>
        <dbReference type="Proteomes" id="UP000812270"/>
    </source>
</evidence>
<comment type="caution">
    <text evidence="4">The sequence shown here is derived from an EMBL/GenBank/DDBJ whole genome shotgun (WGS) entry which is preliminary data.</text>
</comment>
<gene>
    <name evidence="4" type="ORF">KTO63_02935</name>
</gene>
<feature type="repeat" description="TPR" evidence="1">
    <location>
        <begin position="142"/>
        <end position="175"/>
    </location>
</feature>
<keyword evidence="2" id="KW-0812">Transmembrane</keyword>
<dbReference type="EMBL" id="JAHSPG010000001">
    <property type="protein sequence ID" value="MBV4356086.1"/>
    <property type="molecule type" value="Genomic_DNA"/>
</dbReference>
<name>A0A9E2W756_9BACT</name>
<dbReference type="InterPro" id="IPR018704">
    <property type="entry name" value="SecYEG/CpoB_TPR"/>
</dbReference>
<evidence type="ECO:0000256" key="2">
    <source>
        <dbReference type="SAM" id="Phobius"/>
    </source>
</evidence>
<accession>A0A9E2W756</accession>
<dbReference type="PROSITE" id="PS50005">
    <property type="entry name" value="TPR"/>
    <property type="match status" value="1"/>
</dbReference>
<sequence>MRTKMADVNQVQQTEERNEVVDRMTGFWSKNNKAIVMAFAALIIVVGGYFGYKYLVKEPNEKKASDAIFRAESYYRQDSLSLALNGDNVNPGFVKVASKFSGTKAGNIANFYAGDCYLKLGDYANAIKYLKAFSTSSKQFEARALALLGDAYADSGKKEEAIDQYKKAGTLFEKDDYNSPEYLFRAGLLSETIGKTKEAIELYKTIQTKYPRSERGMSIDKYLARLGVTE</sequence>
<reference evidence="4" key="1">
    <citation type="submission" date="2021-06" db="EMBL/GenBank/DDBJ databases">
        <authorList>
            <person name="Huq M.A."/>
        </authorList>
    </citation>
    <scope>NUCLEOTIDE SEQUENCE</scope>
    <source>
        <strain evidence="4">MAH-26</strain>
    </source>
</reference>
<keyword evidence="2" id="KW-0472">Membrane</keyword>
<dbReference type="AlphaFoldDB" id="A0A9E2W756"/>
<dbReference type="Proteomes" id="UP000812270">
    <property type="component" value="Unassembled WGS sequence"/>
</dbReference>
<evidence type="ECO:0000256" key="1">
    <source>
        <dbReference type="PROSITE-ProRule" id="PRU00339"/>
    </source>
</evidence>
<keyword evidence="5" id="KW-1185">Reference proteome</keyword>
<dbReference type="InterPro" id="IPR019734">
    <property type="entry name" value="TPR_rpt"/>
</dbReference>
<dbReference type="Pfam" id="PF09976">
    <property type="entry name" value="TPR_21"/>
    <property type="match status" value="1"/>
</dbReference>